<feature type="compositionally biased region" description="Basic and acidic residues" evidence="1">
    <location>
        <begin position="46"/>
        <end position="59"/>
    </location>
</feature>
<evidence type="ECO:0000313" key="3">
    <source>
        <dbReference type="Proteomes" id="UP001296104"/>
    </source>
</evidence>
<keyword evidence="3" id="KW-1185">Reference proteome</keyword>
<feature type="region of interest" description="Disordered" evidence="1">
    <location>
        <begin position="106"/>
        <end position="129"/>
    </location>
</feature>
<comment type="caution">
    <text evidence="2">The sequence shown here is derived from an EMBL/GenBank/DDBJ whole genome shotgun (WGS) entry which is preliminary data.</text>
</comment>
<dbReference type="AlphaFoldDB" id="A0AAI8YY37"/>
<gene>
    <name evidence="2" type="ORF">LECACI_7A004106</name>
</gene>
<evidence type="ECO:0000256" key="1">
    <source>
        <dbReference type="SAM" id="MobiDB-lite"/>
    </source>
</evidence>
<dbReference type="EMBL" id="CAVMBE010000021">
    <property type="protein sequence ID" value="CAK3997799.1"/>
    <property type="molecule type" value="Genomic_DNA"/>
</dbReference>
<feature type="region of interest" description="Disordered" evidence="1">
    <location>
        <begin position="46"/>
        <end position="90"/>
    </location>
</feature>
<dbReference type="Proteomes" id="UP001296104">
    <property type="component" value="Unassembled WGS sequence"/>
</dbReference>
<sequence>MTTTKAWWDERFRHIGDHFDKQGCRSEGWVCVEEDRPLGELMMMMEGRKTKEKNKEKEGGGGSVMVGEDEEEEEEGEEEEEEGLPVYDVFEGSVGVGGGMYMPFCSKRELEEEEEEGKDADAVSDFDQL</sequence>
<reference evidence="2" key="1">
    <citation type="submission" date="2023-11" db="EMBL/GenBank/DDBJ databases">
        <authorList>
            <person name="Alioto T."/>
            <person name="Alioto T."/>
            <person name="Gomez Garrido J."/>
        </authorList>
    </citation>
    <scope>NUCLEOTIDE SEQUENCE</scope>
</reference>
<evidence type="ECO:0000313" key="2">
    <source>
        <dbReference type="EMBL" id="CAK3997799.1"/>
    </source>
</evidence>
<protein>
    <submittedName>
        <fullName evidence="2">Uncharacterized protein</fullName>
    </submittedName>
</protein>
<name>A0AAI8YY37_9PEZI</name>
<proteinExistence type="predicted"/>
<feature type="compositionally biased region" description="Acidic residues" evidence="1">
    <location>
        <begin position="111"/>
        <end position="129"/>
    </location>
</feature>
<organism evidence="2 3">
    <name type="scientific">Lecanosticta acicola</name>
    <dbReference type="NCBI Taxonomy" id="111012"/>
    <lineage>
        <taxon>Eukaryota</taxon>
        <taxon>Fungi</taxon>
        <taxon>Dikarya</taxon>
        <taxon>Ascomycota</taxon>
        <taxon>Pezizomycotina</taxon>
        <taxon>Dothideomycetes</taxon>
        <taxon>Dothideomycetidae</taxon>
        <taxon>Mycosphaerellales</taxon>
        <taxon>Mycosphaerellaceae</taxon>
        <taxon>Lecanosticta</taxon>
    </lineage>
</organism>
<feature type="compositionally biased region" description="Acidic residues" evidence="1">
    <location>
        <begin position="67"/>
        <end position="83"/>
    </location>
</feature>
<accession>A0AAI8YY37</accession>